<dbReference type="SUPFAM" id="SSF53649">
    <property type="entry name" value="Alkaline phosphatase-like"/>
    <property type="match status" value="1"/>
</dbReference>
<dbReference type="EMBL" id="CP076133">
    <property type="protein sequence ID" value="QWG05348.1"/>
    <property type="molecule type" value="Genomic_DNA"/>
</dbReference>
<dbReference type="KEGG" id="fya:KMW28_23285"/>
<proteinExistence type="predicted"/>
<feature type="chain" id="PRO_5043387745" evidence="1">
    <location>
        <begin position="24"/>
        <end position="566"/>
    </location>
</feature>
<name>A0AAX1NFZ8_9BACT</name>
<sequence>MNTMNRLLIIFGCLLACVSTSNAQKKSKEQRPNIIFILTDDQPYDYLSVTGNKVVKTPHIDRLANEGTLFTNAHITSPICMPSRVSMLMSQYERKHGVNFNSATALSEEAWQNSYPMVMRKAGYFTAYIGKNHTPLGKNGYKSMVMENSFDYFYGGHRHLGFYPKDRHKIFRGAENDTQIEIVEEAAFDVLDNNEFRIKEAFKVMEGRPTDQPFLINLCFNLPHGASTSTMQQREGDDEIYKSFLRDQEIPLPENYIAKKDIKAPKLPADLLRVEDRQTIYDHVDTPELTKERLIRQYQAMTGIDRLVGHLQDKLKELKLDKNTIIIFSSDHGLLMGQYGLGGKALLYEYCTKVSTIVYDPRIPKKKRVHRNDALVQSIDIAPTMLANAGIDIPEVYQGRDVTPLLINEEAEFRSYVFTENLWSTHFGNPRCEAVQNQEWKYIRYYKNETFSASKRIKYAKALGINVNSVLYGMNDKEIPVYRSFAESSLEGEAPVYEELYHLSEDPNELNNLASDDQYKDKLEELRKAWDTEIKAARGTGQPLVERFTTESAQEYKDKHPALIHD</sequence>
<evidence type="ECO:0000259" key="2">
    <source>
        <dbReference type="Pfam" id="PF00884"/>
    </source>
</evidence>
<dbReference type="PANTHER" id="PTHR43751">
    <property type="entry name" value="SULFATASE"/>
    <property type="match status" value="1"/>
</dbReference>
<evidence type="ECO:0000313" key="3">
    <source>
        <dbReference type="EMBL" id="QWG05348.1"/>
    </source>
</evidence>
<evidence type="ECO:0000256" key="1">
    <source>
        <dbReference type="SAM" id="SignalP"/>
    </source>
</evidence>
<dbReference type="Proteomes" id="UP000678679">
    <property type="component" value="Chromosome 2"/>
</dbReference>
<keyword evidence="3" id="KW-0378">Hydrolase</keyword>
<feature type="domain" description="Sulfatase N-terminal" evidence="2">
    <location>
        <begin position="32"/>
        <end position="391"/>
    </location>
</feature>
<dbReference type="GO" id="GO:0016787">
    <property type="term" value="F:hydrolase activity"/>
    <property type="evidence" value="ECO:0007669"/>
    <property type="project" value="UniProtKB-KW"/>
</dbReference>
<reference evidence="3 4" key="1">
    <citation type="submission" date="2021-05" db="EMBL/GenBank/DDBJ databases">
        <title>Comparative genomic studies on the polysaccharide-degrading batcterial strains of the Flammeovirga genus.</title>
        <authorList>
            <person name="Zewei F."/>
            <person name="Zheng Z."/>
            <person name="Yu L."/>
            <person name="Ruyue G."/>
            <person name="Yanhong M."/>
            <person name="Yuanyuan C."/>
            <person name="Jingyan G."/>
            <person name="Wenjun H."/>
        </authorList>
    </citation>
    <scope>NUCLEOTIDE SEQUENCE [LARGE SCALE GENOMIC DNA]</scope>
    <source>
        <strain evidence="3 4">NBRC:100898</strain>
    </source>
</reference>
<gene>
    <name evidence="3" type="ORF">KMW28_23285</name>
</gene>
<accession>A0AAX1NFZ8</accession>
<feature type="signal peptide" evidence="1">
    <location>
        <begin position="1"/>
        <end position="23"/>
    </location>
</feature>
<keyword evidence="1" id="KW-0732">Signal</keyword>
<dbReference type="AlphaFoldDB" id="A0AAX1NFZ8"/>
<dbReference type="Gene3D" id="3.40.720.10">
    <property type="entry name" value="Alkaline Phosphatase, subunit A"/>
    <property type="match status" value="2"/>
</dbReference>
<organism evidence="3 4">
    <name type="scientific">Flammeovirga yaeyamensis</name>
    <dbReference type="NCBI Taxonomy" id="367791"/>
    <lineage>
        <taxon>Bacteria</taxon>
        <taxon>Pseudomonadati</taxon>
        <taxon>Bacteroidota</taxon>
        <taxon>Cytophagia</taxon>
        <taxon>Cytophagales</taxon>
        <taxon>Flammeovirgaceae</taxon>
        <taxon>Flammeovirga</taxon>
    </lineage>
</organism>
<dbReference type="PANTHER" id="PTHR43751:SF1">
    <property type="entry name" value="SULFATASE ATSG-RELATED"/>
    <property type="match status" value="1"/>
</dbReference>
<protein>
    <submittedName>
        <fullName evidence="3">Sulfatase-like hydrolase/transferase</fullName>
    </submittedName>
</protein>
<dbReference type="Pfam" id="PF00884">
    <property type="entry name" value="Sulfatase"/>
    <property type="match status" value="1"/>
</dbReference>
<dbReference type="InterPro" id="IPR000917">
    <property type="entry name" value="Sulfatase_N"/>
</dbReference>
<dbReference type="InterPro" id="IPR052701">
    <property type="entry name" value="GAG_Ulvan_Degrading_Sulfatases"/>
</dbReference>
<dbReference type="InterPro" id="IPR017850">
    <property type="entry name" value="Alkaline_phosphatase_core_sf"/>
</dbReference>
<evidence type="ECO:0000313" key="4">
    <source>
        <dbReference type="Proteomes" id="UP000678679"/>
    </source>
</evidence>
<keyword evidence="4" id="KW-1185">Reference proteome</keyword>